<dbReference type="Proteomes" id="UP000269721">
    <property type="component" value="Unassembled WGS sequence"/>
</dbReference>
<dbReference type="AlphaFoldDB" id="A0A4P9W764"/>
<dbReference type="InterPro" id="IPR014743">
    <property type="entry name" value="Cl-channel_core"/>
</dbReference>
<proteinExistence type="predicted"/>
<dbReference type="EMBL" id="KZ997580">
    <property type="protein sequence ID" value="RKO87233.1"/>
    <property type="molecule type" value="Genomic_DNA"/>
</dbReference>
<keyword evidence="4" id="KW-1185">Reference proteome</keyword>
<reference evidence="4" key="1">
    <citation type="journal article" date="2018" name="Nat. Microbiol.">
        <title>Leveraging single-cell genomics to expand the fungal tree of life.</title>
        <authorList>
            <person name="Ahrendt S.R."/>
            <person name="Quandt C.A."/>
            <person name="Ciobanu D."/>
            <person name="Clum A."/>
            <person name="Salamov A."/>
            <person name="Andreopoulos B."/>
            <person name="Cheng J.F."/>
            <person name="Woyke T."/>
            <person name="Pelin A."/>
            <person name="Henrissat B."/>
            <person name="Reynolds N.K."/>
            <person name="Benny G.L."/>
            <person name="Smith M.E."/>
            <person name="James T.Y."/>
            <person name="Grigoriev I.V."/>
        </authorList>
    </citation>
    <scope>NUCLEOTIDE SEQUENCE [LARGE SCALE GENOMIC DNA]</scope>
</reference>
<keyword evidence="1" id="KW-0813">Transport</keyword>
<dbReference type="Gene3D" id="1.10.3080.10">
    <property type="entry name" value="Clc chloride channel"/>
    <property type="match status" value="1"/>
</dbReference>
<organism evidence="3 4">
    <name type="scientific">Blyttiomyces helicus</name>
    <dbReference type="NCBI Taxonomy" id="388810"/>
    <lineage>
        <taxon>Eukaryota</taxon>
        <taxon>Fungi</taxon>
        <taxon>Fungi incertae sedis</taxon>
        <taxon>Chytridiomycota</taxon>
        <taxon>Chytridiomycota incertae sedis</taxon>
        <taxon>Chytridiomycetes</taxon>
        <taxon>Chytridiomycetes incertae sedis</taxon>
        <taxon>Blyttiomyces</taxon>
    </lineage>
</organism>
<feature type="non-terminal residue" evidence="3">
    <location>
        <position position="107"/>
    </location>
</feature>
<dbReference type="OrthoDB" id="44789at2759"/>
<dbReference type="GO" id="GO:0005247">
    <property type="term" value="F:voltage-gated chloride channel activity"/>
    <property type="evidence" value="ECO:0007669"/>
    <property type="project" value="TreeGrafter"/>
</dbReference>
<dbReference type="PANTHER" id="PTHR45711">
    <property type="entry name" value="CHLORIDE CHANNEL PROTEIN"/>
    <property type="match status" value="1"/>
</dbReference>
<evidence type="ECO:0000313" key="4">
    <source>
        <dbReference type="Proteomes" id="UP000269721"/>
    </source>
</evidence>
<keyword evidence="1" id="KW-0406">Ion transport</keyword>
<evidence type="ECO:0000256" key="2">
    <source>
        <dbReference type="SAM" id="Phobius"/>
    </source>
</evidence>
<dbReference type="PANTHER" id="PTHR45711:SF6">
    <property type="entry name" value="CHLORIDE CHANNEL PROTEIN"/>
    <property type="match status" value="1"/>
</dbReference>
<sequence length="107" mass="11643">MGAVGRGVISLGAVSVQNVDFNYTAFPVDEECHEWKTWSRTFGATGSVARWFAEYFMFIVFATAFAGASAVLVRYYAPYAAGSGIPEVKTILGGFVIRKFLGGWTLL</sequence>
<evidence type="ECO:0000256" key="1">
    <source>
        <dbReference type="ARBA" id="ARBA00023065"/>
    </source>
</evidence>
<name>A0A4P9W764_9FUNG</name>
<protein>
    <submittedName>
        <fullName evidence="3">Uncharacterized protein</fullName>
    </submittedName>
</protein>
<dbReference type="GO" id="GO:0005886">
    <property type="term" value="C:plasma membrane"/>
    <property type="evidence" value="ECO:0007669"/>
    <property type="project" value="TreeGrafter"/>
</dbReference>
<dbReference type="GO" id="GO:0005794">
    <property type="term" value="C:Golgi apparatus"/>
    <property type="evidence" value="ECO:0007669"/>
    <property type="project" value="TreeGrafter"/>
</dbReference>
<dbReference type="SUPFAM" id="SSF81340">
    <property type="entry name" value="Clc chloride channel"/>
    <property type="match status" value="1"/>
</dbReference>
<keyword evidence="2" id="KW-1133">Transmembrane helix</keyword>
<keyword evidence="2" id="KW-0472">Membrane</keyword>
<keyword evidence="2" id="KW-0812">Transmembrane</keyword>
<gene>
    <name evidence="3" type="ORF">BDK51DRAFT_29257</name>
</gene>
<dbReference type="GO" id="GO:0005769">
    <property type="term" value="C:early endosome"/>
    <property type="evidence" value="ECO:0007669"/>
    <property type="project" value="TreeGrafter"/>
</dbReference>
<accession>A0A4P9W764</accession>
<evidence type="ECO:0000313" key="3">
    <source>
        <dbReference type="EMBL" id="RKO87233.1"/>
    </source>
</evidence>
<feature type="transmembrane region" description="Helical" evidence="2">
    <location>
        <begin position="55"/>
        <end position="77"/>
    </location>
</feature>